<dbReference type="PANTHER" id="PTHR33692">
    <property type="entry name" value="RIBOSOME MATURATION FACTOR RIMM"/>
    <property type="match status" value="1"/>
</dbReference>
<organism evidence="8 9">
    <name type="scientific">Tessaracoccus flavescens</name>
    <dbReference type="NCBI Taxonomy" id="399497"/>
    <lineage>
        <taxon>Bacteria</taxon>
        <taxon>Bacillati</taxon>
        <taxon>Actinomycetota</taxon>
        <taxon>Actinomycetes</taxon>
        <taxon>Propionibacteriales</taxon>
        <taxon>Propionibacteriaceae</taxon>
        <taxon>Tessaracoccus</taxon>
    </lineage>
</organism>
<name>A0A921EQ60_9ACTN</name>
<dbReference type="GO" id="GO:0005737">
    <property type="term" value="C:cytoplasm"/>
    <property type="evidence" value="ECO:0007669"/>
    <property type="project" value="UniProtKB-SubCell"/>
</dbReference>
<evidence type="ECO:0000256" key="5">
    <source>
        <dbReference type="HAMAP-Rule" id="MF_00014"/>
    </source>
</evidence>
<evidence type="ECO:0000256" key="2">
    <source>
        <dbReference type="ARBA" id="ARBA00022517"/>
    </source>
</evidence>
<dbReference type="SUPFAM" id="SSF50346">
    <property type="entry name" value="PRC-barrel domain"/>
    <property type="match status" value="1"/>
</dbReference>
<comment type="caution">
    <text evidence="8">The sequence shown here is derived from an EMBL/GenBank/DDBJ whole genome shotgun (WGS) entry which is preliminary data.</text>
</comment>
<dbReference type="InterPro" id="IPR036976">
    <property type="entry name" value="RimM_N_sf"/>
</dbReference>
<gene>
    <name evidence="5 8" type="primary">rimM</name>
    <name evidence="8" type="ORF">K8V15_11620</name>
</gene>
<dbReference type="InterPro" id="IPR056792">
    <property type="entry name" value="PRC_RimM"/>
</dbReference>
<comment type="subunit">
    <text evidence="5">Binds ribosomal protein uS19.</text>
</comment>
<proteinExistence type="inferred from homology"/>
<evidence type="ECO:0000256" key="3">
    <source>
        <dbReference type="ARBA" id="ARBA00022552"/>
    </source>
</evidence>
<dbReference type="GO" id="GO:0043022">
    <property type="term" value="F:ribosome binding"/>
    <property type="evidence" value="ECO:0007669"/>
    <property type="project" value="InterPro"/>
</dbReference>
<dbReference type="EMBL" id="DYZF01000292">
    <property type="protein sequence ID" value="HJE52603.1"/>
    <property type="molecule type" value="Genomic_DNA"/>
</dbReference>
<evidence type="ECO:0000259" key="6">
    <source>
        <dbReference type="Pfam" id="PF01782"/>
    </source>
</evidence>
<evidence type="ECO:0000256" key="1">
    <source>
        <dbReference type="ARBA" id="ARBA00022490"/>
    </source>
</evidence>
<evidence type="ECO:0000256" key="4">
    <source>
        <dbReference type="ARBA" id="ARBA00023186"/>
    </source>
</evidence>
<dbReference type="Pfam" id="PF01782">
    <property type="entry name" value="RimM"/>
    <property type="match status" value="1"/>
</dbReference>
<reference evidence="8" key="2">
    <citation type="submission" date="2021-09" db="EMBL/GenBank/DDBJ databases">
        <authorList>
            <person name="Gilroy R."/>
        </authorList>
    </citation>
    <scope>NUCLEOTIDE SEQUENCE</scope>
    <source>
        <strain evidence="8">ChiGjej3B3-7470</strain>
    </source>
</reference>
<evidence type="ECO:0000259" key="7">
    <source>
        <dbReference type="Pfam" id="PF24986"/>
    </source>
</evidence>
<dbReference type="AlphaFoldDB" id="A0A921EQ60"/>
<keyword evidence="1 5" id="KW-0963">Cytoplasm</keyword>
<evidence type="ECO:0000313" key="8">
    <source>
        <dbReference type="EMBL" id="HJE52603.1"/>
    </source>
</evidence>
<feature type="domain" description="RimM N-terminal" evidence="6">
    <location>
        <begin position="8"/>
        <end position="84"/>
    </location>
</feature>
<keyword evidence="2 5" id="KW-0690">Ribosome biogenesis</keyword>
<keyword evidence="3 5" id="KW-0698">rRNA processing</keyword>
<dbReference type="NCBIfam" id="TIGR02273">
    <property type="entry name" value="16S_RimM"/>
    <property type="match status" value="1"/>
</dbReference>
<dbReference type="SUPFAM" id="SSF50447">
    <property type="entry name" value="Translation proteins"/>
    <property type="match status" value="1"/>
</dbReference>
<accession>A0A921EQ60</accession>
<dbReference type="GO" id="GO:0006364">
    <property type="term" value="P:rRNA processing"/>
    <property type="evidence" value="ECO:0007669"/>
    <property type="project" value="UniProtKB-UniRule"/>
</dbReference>
<dbReference type="Pfam" id="PF24986">
    <property type="entry name" value="PRC_RimM"/>
    <property type="match status" value="1"/>
</dbReference>
<keyword evidence="4 5" id="KW-0143">Chaperone</keyword>
<reference evidence="8" key="1">
    <citation type="journal article" date="2021" name="PeerJ">
        <title>Extensive microbial diversity within the chicken gut microbiome revealed by metagenomics and culture.</title>
        <authorList>
            <person name="Gilroy R."/>
            <person name="Ravi A."/>
            <person name="Getino M."/>
            <person name="Pursley I."/>
            <person name="Horton D.L."/>
            <person name="Alikhan N.F."/>
            <person name="Baker D."/>
            <person name="Gharbi K."/>
            <person name="Hall N."/>
            <person name="Watson M."/>
            <person name="Adriaenssens E.M."/>
            <person name="Foster-Nyarko E."/>
            <person name="Jarju S."/>
            <person name="Secka A."/>
            <person name="Antonio M."/>
            <person name="Oren A."/>
            <person name="Chaudhuri R.R."/>
            <person name="La Ragione R."/>
            <person name="Hildebrand F."/>
            <person name="Pallen M.J."/>
        </authorList>
    </citation>
    <scope>NUCLEOTIDE SEQUENCE</scope>
    <source>
        <strain evidence="8">ChiGjej3B3-7470</strain>
    </source>
</reference>
<dbReference type="Gene3D" id="2.40.30.60">
    <property type="entry name" value="RimM"/>
    <property type="match status" value="1"/>
</dbReference>
<dbReference type="GO" id="GO:0042274">
    <property type="term" value="P:ribosomal small subunit biogenesis"/>
    <property type="evidence" value="ECO:0007669"/>
    <property type="project" value="UniProtKB-UniRule"/>
</dbReference>
<dbReference type="Gene3D" id="2.30.30.240">
    <property type="entry name" value="PRC-barrel domain"/>
    <property type="match status" value="1"/>
</dbReference>
<comment type="subcellular location">
    <subcellularLocation>
        <location evidence="5">Cytoplasm</location>
    </subcellularLocation>
</comment>
<dbReference type="PANTHER" id="PTHR33692:SF1">
    <property type="entry name" value="RIBOSOME MATURATION FACTOR RIMM"/>
    <property type="match status" value="1"/>
</dbReference>
<dbReference type="Proteomes" id="UP000712713">
    <property type="component" value="Unassembled WGS sequence"/>
</dbReference>
<dbReference type="InterPro" id="IPR011033">
    <property type="entry name" value="PRC_barrel-like_sf"/>
</dbReference>
<comment type="domain">
    <text evidence="5">The PRC barrel domain binds ribosomal protein uS19.</text>
</comment>
<protein>
    <recommendedName>
        <fullName evidence="5">Ribosome maturation factor RimM</fullName>
    </recommendedName>
</protein>
<dbReference type="GO" id="GO:0005840">
    <property type="term" value="C:ribosome"/>
    <property type="evidence" value="ECO:0007669"/>
    <property type="project" value="InterPro"/>
</dbReference>
<comment type="function">
    <text evidence="5">An accessory protein needed during the final step in the assembly of 30S ribosomal subunit, possibly for assembly of the head region. Essential for efficient processing of 16S rRNA. May be needed both before and after RbfA during the maturation of 16S rRNA. It has affinity for free ribosomal 30S subunits but not for 70S ribosomes.</text>
</comment>
<evidence type="ECO:0000313" key="9">
    <source>
        <dbReference type="Proteomes" id="UP000712713"/>
    </source>
</evidence>
<dbReference type="InterPro" id="IPR009000">
    <property type="entry name" value="Transl_B-barrel_sf"/>
</dbReference>
<dbReference type="InterPro" id="IPR002676">
    <property type="entry name" value="RimM_N"/>
</dbReference>
<feature type="domain" description="Ribosome maturation factor RimM PRC barrel" evidence="7">
    <location>
        <begin position="103"/>
        <end position="163"/>
    </location>
</feature>
<sequence>MSKLVEVTIGKVGRAHGIKGDVFIDVRTDEPARRFVRGGTVLLGEGRKPVELADVKWNRGKLIASFVGYPDRTAVETVTGELLRARVPEDERPSEPDEFFDRQLVGLTVLSADGAAVGTVREVLHLPAQDLLQVDADGEERLIPFVSALVPVVDLEAGHVQLADVAGLLEDIE</sequence>
<dbReference type="HAMAP" id="MF_00014">
    <property type="entry name" value="Ribosome_mat_RimM"/>
    <property type="match status" value="1"/>
</dbReference>
<comment type="similarity">
    <text evidence="5">Belongs to the RimM family.</text>
</comment>
<dbReference type="InterPro" id="IPR011961">
    <property type="entry name" value="RimM"/>
</dbReference>